<dbReference type="EMBL" id="LUAY01000735">
    <property type="protein sequence ID" value="KYB46165.1"/>
    <property type="molecule type" value="Genomic_DNA"/>
</dbReference>
<reference evidence="1" key="1">
    <citation type="submission" date="2016-02" db="EMBL/GenBank/DDBJ databases">
        <title>Genomic sequences of Ochrobactrum anthropi.</title>
        <authorList>
            <person name="Chudasama K.S."/>
            <person name="Thaker V.S."/>
        </authorList>
    </citation>
    <scope>NUCLEOTIDE SEQUENCE [LARGE SCALE GENOMIC DNA]</scope>
    <source>
        <strain evidence="1">SUBG007</strain>
    </source>
</reference>
<protein>
    <submittedName>
        <fullName evidence="1">Uncharacterized protein</fullName>
    </submittedName>
</protein>
<proteinExistence type="predicted"/>
<sequence length="68" mass="7354">MQPRPFRIKSGCQSNQVRGGRRGVLVQCPPNAEELVWVTLRGNIVGTGITSFRKDPDDGGIRSTTVSG</sequence>
<organism evidence="1">
    <name type="scientific">Brucella anthropi</name>
    <name type="common">Ochrobactrum anthropi</name>
    <dbReference type="NCBI Taxonomy" id="529"/>
    <lineage>
        <taxon>Bacteria</taxon>
        <taxon>Pseudomonadati</taxon>
        <taxon>Pseudomonadota</taxon>
        <taxon>Alphaproteobacteria</taxon>
        <taxon>Hyphomicrobiales</taxon>
        <taxon>Brucellaceae</taxon>
        <taxon>Brucella/Ochrobactrum group</taxon>
        <taxon>Brucella</taxon>
    </lineage>
</organism>
<dbReference type="AlphaFoldDB" id="A0A656Z8H8"/>
<name>A0A656Z8H8_BRUAN</name>
<evidence type="ECO:0000313" key="1">
    <source>
        <dbReference type="EMBL" id="KYB46165.1"/>
    </source>
</evidence>
<accession>A0A656Z8H8</accession>
<comment type="caution">
    <text evidence="1">The sequence shown here is derived from an EMBL/GenBank/DDBJ whole genome shotgun (WGS) entry which is preliminary data.</text>
</comment>
<gene>
    <name evidence="1" type="ORF">AB664_24790</name>
</gene>